<proteinExistence type="predicted"/>
<reference evidence="1" key="1">
    <citation type="submission" date="2022-10" db="EMBL/GenBank/DDBJ databases">
        <authorList>
            <person name="Chen Y."/>
            <person name="Dougan E. K."/>
            <person name="Chan C."/>
            <person name="Rhodes N."/>
            <person name="Thang M."/>
        </authorList>
    </citation>
    <scope>NUCLEOTIDE SEQUENCE</scope>
</reference>
<dbReference type="EMBL" id="CAMXCT020003345">
    <property type="protein sequence ID" value="CAL1157362.1"/>
    <property type="molecule type" value="Genomic_DNA"/>
</dbReference>
<dbReference type="EMBL" id="CAMXCT030003345">
    <property type="protein sequence ID" value="CAL4791299.1"/>
    <property type="molecule type" value="Genomic_DNA"/>
</dbReference>
<reference evidence="2" key="2">
    <citation type="submission" date="2024-04" db="EMBL/GenBank/DDBJ databases">
        <authorList>
            <person name="Chen Y."/>
            <person name="Shah S."/>
            <person name="Dougan E. K."/>
            <person name="Thang M."/>
            <person name="Chan C."/>
        </authorList>
    </citation>
    <scope>NUCLEOTIDE SEQUENCE [LARGE SCALE GENOMIC DNA]</scope>
</reference>
<dbReference type="OrthoDB" id="426036at2759"/>
<sequence length="151" mass="15810">TQRDHCETRCGEPLCAVVCPQVECKGNDCSDVKCQTVCSPPACSTSCAETCHTQCAKPKCQWRCKANPACPAPKCRMNCTNLDCAMTLSAGNATAAKLKKALMRDGKVIVSEGPASLDPKVLVGAAPAPAAKVVVEEPKELNEPKVLPAAP</sequence>
<name>A0A9P1GB90_9DINO</name>
<organism evidence="1">
    <name type="scientific">Cladocopium goreaui</name>
    <dbReference type="NCBI Taxonomy" id="2562237"/>
    <lineage>
        <taxon>Eukaryota</taxon>
        <taxon>Sar</taxon>
        <taxon>Alveolata</taxon>
        <taxon>Dinophyceae</taxon>
        <taxon>Suessiales</taxon>
        <taxon>Symbiodiniaceae</taxon>
        <taxon>Cladocopium</taxon>
    </lineage>
</organism>
<protein>
    <submittedName>
        <fullName evidence="1">Uncharacterized protein</fullName>
    </submittedName>
</protein>
<dbReference type="EMBL" id="CAMXCT010003345">
    <property type="protein sequence ID" value="CAI4003987.1"/>
    <property type="molecule type" value="Genomic_DNA"/>
</dbReference>
<evidence type="ECO:0000313" key="1">
    <source>
        <dbReference type="EMBL" id="CAI4003987.1"/>
    </source>
</evidence>
<evidence type="ECO:0000313" key="2">
    <source>
        <dbReference type="EMBL" id="CAL1157362.1"/>
    </source>
</evidence>
<evidence type="ECO:0000313" key="3">
    <source>
        <dbReference type="Proteomes" id="UP001152797"/>
    </source>
</evidence>
<dbReference type="AlphaFoldDB" id="A0A9P1GB90"/>
<accession>A0A9P1GB90</accession>
<comment type="caution">
    <text evidence="1">The sequence shown here is derived from an EMBL/GenBank/DDBJ whole genome shotgun (WGS) entry which is preliminary data.</text>
</comment>
<keyword evidence="3" id="KW-1185">Reference proteome</keyword>
<gene>
    <name evidence="1" type="ORF">C1SCF055_LOCUS29805</name>
</gene>
<feature type="non-terminal residue" evidence="1">
    <location>
        <position position="1"/>
    </location>
</feature>
<dbReference type="Proteomes" id="UP001152797">
    <property type="component" value="Unassembled WGS sequence"/>
</dbReference>
<feature type="non-terminal residue" evidence="1">
    <location>
        <position position="151"/>
    </location>
</feature>